<protein>
    <submittedName>
        <fullName evidence="1">Uncharacterized protein</fullName>
    </submittedName>
</protein>
<sequence>MAQENWNEETDCQAPPEGPVFCTNNCGYFGSPATMNMCSKCYTDLVLLQPEAPTKSMVDITAVHSGVTELTVEKTSFSDILVKAEIVASVRTTPQIPEIATARSEVAGCSQEQRSNVILNRCFSCRKRIGLTGFKCRCGDVFCALHRYSEKHSCTFDYKTAGRDAIAKANPLIKAEKIRKI</sequence>
<accession>A0ACC2BH84</accession>
<evidence type="ECO:0000313" key="1">
    <source>
        <dbReference type="EMBL" id="KAJ7529105.1"/>
    </source>
</evidence>
<organism evidence="1 2">
    <name type="scientific">Diphasiastrum complanatum</name>
    <name type="common">Issler's clubmoss</name>
    <name type="synonym">Lycopodium complanatum</name>
    <dbReference type="NCBI Taxonomy" id="34168"/>
    <lineage>
        <taxon>Eukaryota</taxon>
        <taxon>Viridiplantae</taxon>
        <taxon>Streptophyta</taxon>
        <taxon>Embryophyta</taxon>
        <taxon>Tracheophyta</taxon>
        <taxon>Lycopodiopsida</taxon>
        <taxon>Lycopodiales</taxon>
        <taxon>Lycopodiaceae</taxon>
        <taxon>Lycopodioideae</taxon>
        <taxon>Diphasiastrum</taxon>
    </lineage>
</organism>
<reference evidence="2" key="1">
    <citation type="journal article" date="2024" name="Proc. Natl. Acad. Sci. U.S.A.">
        <title>Extraordinary preservation of gene collinearity over three hundred million years revealed in homosporous lycophytes.</title>
        <authorList>
            <person name="Li C."/>
            <person name="Wickell D."/>
            <person name="Kuo L.Y."/>
            <person name="Chen X."/>
            <person name="Nie B."/>
            <person name="Liao X."/>
            <person name="Peng D."/>
            <person name="Ji J."/>
            <person name="Jenkins J."/>
            <person name="Williams M."/>
            <person name="Shu S."/>
            <person name="Plott C."/>
            <person name="Barry K."/>
            <person name="Rajasekar S."/>
            <person name="Grimwood J."/>
            <person name="Han X."/>
            <person name="Sun S."/>
            <person name="Hou Z."/>
            <person name="He W."/>
            <person name="Dai G."/>
            <person name="Sun C."/>
            <person name="Schmutz J."/>
            <person name="Leebens-Mack J.H."/>
            <person name="Li F.W."/>
            <person name="Wang L."/>
        </authorList>
    </citation>
    <scope>NUCLEOTIDE SEQUENCE [LARGE SCALE GENOMIC DNA]</scope>
    <source>
        <strain evidence="2">cv. PW_Plant_1</strain>
    </source>
</reference>
<name>A0ACC2BH84_DIPCM</name>
<keyword evidence="2" id="KW-1185">Reference proteome</keyword>
<evidence type="ECO:0000313" key="2">
    <source>
        <dbReference type="Proteomes" id="UP001162992"/>
    </source>
</evidence>
<dbReference type="Proteomes" id="UP001162992">
    <property type="component" value="Chromosome 15"/>
</dbReference>
<proteinExistence type="predicted"/>
<comment type="caution">
    <text evidence="1">The sequence shown here is derived from an EMBL/GenBank/DDBJ whole genome shotgun (WGS) entry which is preliminary data.</text>
</comment>
<dbReference type="EMBL" id="CM055106">
    <property type="protein sequence ID" value="KAJ7529105.1"/>
    <property type="molecule type" value="Genomic_DNA"/>
</dbReference>
<gene>
    <name evidence="1" type="ORF">O6H91_15G034100</name>
</gene>